<protein>
    <recommendedName>
        <fullName evidence="5">Lipoprotein</fullName>
    </recommendedName>
</protein>
<gene>
    <name evidence="3" type="ORF">DZC52_06620</name>
</gene>
<name>A0A3E1K9M2_9GAMM</name>
<proteinExistence type="predicted"/>
<dbReference type="Proteomes" id="UP000260351">
    <property type="component" value="Unassembled WGS sequence"/>
</dbReference>
<feature type="compositionally biased region" description="Polar residues" evidence="1">
    <location>
        <begin position="140"/>
        <end position="152"/>
    </location>
</feature>
<reference evidence="3 4" key="1">
    <citation type="submission" date="2018-08" db="EMBL/GenBank/DDBJ databases">
        <title>Wenzhouxiangella salilacus sp. nov., a novel bacterium isolated from a saline lake in Xinjiang Province, China.</title>
        <authorList>
            <person name="Han S."/>
        </authorList>
    </citation>
    <scope>NUCLEOTIDE SEQUENCE [LARGE SCALE GENOMIC DNA]</scope>
    <source>
        <strain evidence="3 4">XDB06</strain>
    </source>
</reference>
<evidence type="ECO:0008006" key="5">
    <source>
        <dbReference type="Google" id="ProtNLM"/>
    </source>
</evidence>
<feature type="region of interest" description="Disordered" evidence="1">
    <location>
        <begin position="128"/>
        <end position="152"/>
    </location>
</feature>
<dbReference type="AlphaFoldDB" id="A0A3E1K9M2"/>
<accession>A0A3E1K9M2</accession>
<dbReference type="PROSITE" id="PS51257">
    <property type="entry name" value="PROKAR_LIPOPROTEIN"/>
    <property type="match status" value="1"/>
</dbReference>
<organism evidence="3 4">
    <name type="scientific">Wenzhouxiangella sediminis</name>
    <dbReference type="NCBI Taxonomy" id="1792836"/>
    <lineage>
        <taxon>Bacteria</taxon>
        <taxon>Pseudomonadati</taxon>
        <taxon>Pseudomonadota</taxon>
        <taxon>Gammaproteobacteria</taxon>
        <taxon>Chromatiales</taxon>
        <taxon>Wenzhouxiangellaceae</taxon>
        <taxon>Wenzhouxiangella</taxon>
    </lineage>
</organism>
<evidence type="ECO:0000256" key="1">
    <source>
        <dbReference type="SAM" id="MobiDB-lite"/>
    </source>
</evidence>
<keyword evidence="4" id="KW-1185">Reference proteome</keyword>
<keyword evidence="2" id="KW-0732">Signal</keyword>
<dbReference type="InterPro" id="IPR045500">
    <property type="entry name" value="DUF6491"/>
</dbReference>
<feature type="chain" id="PRO_5017665939" description="Lipoprotein" evidence="2">
    <location>
        <begin position="18"/>
        <end position="152"/>
    </location>
</feature>
<dbReference type="RefSeq" id="WP_116650343.1">
    <property type="nucleotide sequence ID" value="NZ_QUZK01000030.1"/>
</dbReference>
<sequence length="152" mass="17229">MRKFMLFLLPLFIAACAASGEQRDKFDEMAVYDRHAGATQSWVRYTSIRNWYAVGIHSVVFEMDRNRHYLVELIGPCDLDLDSAIAMRLVNTRRNVLSEFDRVVVGGQQCQIQSIRRLDLEAVQAELEDKDRSLPDGQGSLETETDQSSGGT</sequence>
<evidence type="ECO:0000313" key="4">
    <source>
        <dbReference type="Proteomes" id="UP000260351"/>
    </source>
</evidence>
<dbReference type="OrthoDB" id="6047015at2"/>
<comment type="caution">
    <text evidence="3">The sequence shown here is derived from an EMBL/GenBank/DDBJ whole genome shotgun (WGS) entry which is preliminary data.</text>
</comment>
<dbReference type="EMBL" id="QUZK01000030">
    <property type="protein sequence ID" value="RFF30845.1"/>
    <property type="molecule type" value="Genomic_DNA"/>
</dbReference>
<evidence type="ECO:0000256" key="2">
    <source>
        <dbReference type="SAM" id="SignalP"/>
    </source>
</evidence>
<evidence type="ECO:0000313" key="3">
    <source>
        <dbReference type="EMBL" id="RFF30845.1"/>
    </source>
</evidence>
<dbReference type="Pfam" id="PF20101">
    <property type="entry name" value="DUF6491"/>
    <property type="match status" value="1"/>
</dbReference>
<feature type="signal peptide" evidence="2">
    <location>
        <begin position="1"/>
        <end position="17"/>
    </location>
</feature>